<dbReference type="NCBIfam" id="TIGR00566">
    <property type="entry name" value="trpG_papA"/>
    <property type="match status" value="1"/>
</dbReference>
<dbReference type="NCBIfam" id="NF010081">
    <property type="entry name" value="PRK13566.1"/>
    <property type="match status" value="1"/>
</dbReference>
<dbReference type="GO" id="GO:0004049">
    <property type="term" value="F:anthranilate synthase activity"/>
    <property type="evidence" value="ECO:0007669"/>
    <property type="project" value="InterPro"/>
</dbReference>
<dbReference type="NCBIfam" id="TIGR01815">
    <property type="entry name" value="TrpE-clade3"/>
    <property type="match status" value="1"/>
</dbReference>
<gene>
    <name evidence="11" type="ORF">TrCOL_g10667</name>
</gene>
<dbReference type="GO" id="GO:0000162">
    <property type="term" value="P:L-tryptophan biosynthetic process"/>
    <property type="evidence" value="ECO:0007669"/>
    <property type="project" value="InterPro"/>
</dbReference>
<evidence type="ECO:0000256" key="5">
    <source>
        <dbReference type="ARBA" id="ARBA00031329"/>
    </source>
</evidence>
<dbReference type="Gene3D" id="3.40.50.880">
    <property type="match status" value="1"/>
</dbReference>
<accession>A0A9W7L885</accession>
<evidence type="ECO:0000256" key="3">
    <source>
        <dbReference type="ARBA" id="ARBA00022909"/>
    </source>
</evidence>
<dbReference type="GO" id="GO:0046656">
    <property type="term" value="P:folic acid biosynthetic process"/>
    <property type="evidence" value="ECO:0007669"/>
    <property type="project" value="UniProtKB-KW"/>
</dbReference>
<keyword evidence="4" id="KW-0315">Glutamine amidotransferase</keyword>
<comment type="catalytic activity">
    <reaction evidence="1">
        <text>chorismate + L-glutamine = 4-amino-4-deoxychorismate + L-glutamate</text>
        <dbReference type="Rhea" id="RHEA:11672"/>
        <dbReference type="ChEBI" id="CHEBI:29748"/>
        <dbReference type="ChEBI" id="CHEBI:29985"/>
        <dbReference type="ChEBI" id="CHEBI:58359"/>
        <dbReference type="ChEBI" id="CHEBI:58406"/>
        <dbReference type="EC" id="2.6.1.85"/>
    </reaction>
</comment>
<evidence type="ECO:0000259" key="8">
    <source>
        <dbReference type="Pfam" id="PF00117"/>
    </source>
</evidence>
<dbReference type="PROSITE" id="PS51273">
    <property type="entry name" value="GATASE_TYPE_1"/>
    <property type="match status" value="1"/>
</dbReference>
<dbReference type="PANTHER" id="PTHR11236">
    <property type="entry name" value="AMINOBENZOATE/ANTHRANILATE SYNTHASE"/>
    <property type="match status" value="1"/>
</dbReference>
<feature type="domain" description="Glutamine amidotransferase" evidence="8">
    <location>
        <begin position="622"/>
        <end position="807"/>
    </location>
</feature>
<protein>
    <recommendedName>
        <fullName evidence="6">p-aminobenzoic acid synthase</fullName>
    </recommendedName>
    <alternativeName>
        <fullName evidence="5">Para-aminobenzoate synthase</fullName>
    </alternativeName>
</protein>
<dbReference type="InterPro" id="IPR006805">
    <property type="entry name" value="Anth_synth_I_N"/>
</dbReference>
<evidence type="ECO:0000256" key="4">
    <source>
        <dbReference type="ARBA" id="ARBA00022962"/>
    </source>
</evidence>
<dbReference type="GO" id="GO:0046820">
    <property type="term" value="F:4-amino-4-deoxychorismate synthase activity"/>
    <property type="evidence" value="ECO:0007669"/>
    <property type="project" value="UniProtKB-EC"/>
</dbReference>
<name>A0A9W7L885_9STRA</name>
<dbReference type="PRINTS" id="PR00096">
    <property type="entry name" value="GATASE"/>
</dbReference>
<dbReference type="AlphaFoldDB" id="A0A9W7L885"/>
<dbReference type="Gene3D" id="3.60.120.10">
    <property type="entry name" value="Anthranilate synthase"/>
    <property type="match status" value="1"/>
</dbReference>
<dbReference type="OrthoDB" id="524799at2759"/>
<evidence type="ECO:0000256" key="2">
    <source>
        <dbReference type="ARBA" id="ARBA00005009"/>
    </source>
</evidence>
<keyword evidence="12" id="KW-1185">Reference proteome</keyword>
<dbReference type="Pfam" id="PF00117">
    <property type="entry name" value="GATase"/>
    <property type="match status" value="1"/>
</dbReference>
<feature type="domain" description="Anthranilate synthase component I N-terminal" evidence="10">
    <location>
        <begin position="87"/>
        <end position="273"/>
    </location>
</feature>
<dbReference type="EMBL" id="BRYA01000100">
    <property type="protein sequence ID" value="GMI39358.1"/>
    <property type="molecule type" value="Genomic_DNA"/>
</dbReference>
<dbReference type="InterPro" id="IPR006221">
    <property type="entry name" value="TrpG/PapA_dom"/>
</dbReference>
<dbReference type="PRINTS" id="PR00097">
    <property type="entry name" value="ANTSNTHASEII"/>
</dbReference>
<evidence type="ECO:0000259" key="9">
    <source>
        <dbReference type="Pfam" id="PF00425"/>
    </source>
</evidence>
<evidence type="ECO:0000259" key="10">
    <source>
        <dbReference type="Pfam" id="PF04715"/>
    </source>
</evidence>
<dbReference type="InterPro" id="IPR015890">
    <property type="entry name" value="Chorismate_C"/>
</dbReference>
<evidence type="ECO:0000256" key="1">
    <source>
        <dbReference type="ARBA" id="ARBA00001000"/>
    </source>
</evidence>
<dbReference type="SUPFAM" id="SSF52317">
    <property type="entry name" value="Class I glutamine amidotransferase-like"/>
    <property type="match status" value="1"/>
</dbReference>
<comment type="caution">
    <text evidence="11">The sequence shown here is derived from an EMBL/GenBank/DDBJ whole genome shotgun (WGS) entry which is preliminary data.</text>
</comment>
<dbReference type="CDD" id="cd01743">
    <property type="entry name" value="GATase1_Anthranilate_Synthase"/>
    <property type="match status" value="1"/>
</dbReference>
<evidence type="ECO:0000313" key="12">
    <source>
        <dbReference type="Proteomes" id="UP001165065"/>
    </source>
</evidence>
<sequence>MILKSAPSDSHSPQPTKKGVKKTGGTGAVQVADTAQSLGLSLGAPTGRPTGGHYLTKGGVQITTDVQPLEFSLDKNAKTGSAFAIEELITKLDNRRGVLLQSSYEFPGRYSRWSLGFVDPPLSITGRGRTCTVQALNARGLVILQGVRSAIEKLRLQGDVVSVGEERGENDWQGEGAEANTLHCEVAGTPPPGSFEEEDRSRLPSLFSIVRAIREEFGYQSSDGQLGLYGSFGYDLTFQFEPIEFKRDRDEEQRDLVLFLPDQVTVVDQDKRDAWTINYDFSINDKSTSGLPRGGTEIPFQEHDGSAFERRDTPEGKFADAVDKAKREFAVGNLFEAVISQTFRESLDSSNPPSKLFRRLRKRNPSPYGFLMNLGSQEYLVGASPEMFVRVEEVENSDLGRRALRVETCPISGTVARGADALEDAKNIQAILSNEKEESELTMCTDVDRNDKSRICEAGTVKVIGRRQIEMYSRLIHTVDHVEGYLRKEFDALDAFLGHTWSVTVCGSPKAWATQFVEDTEKSARAWYGGAVGLVGFDGGLNTGLTLRTIRVSKGIAEIRAGATLLYDSNPVAEELETELKASAIIDAVVNSGGGEEDEQAGEGGQVEIKEQNVGEGKRVIIVDHQDSFVHTLSNYFRQTGAEVKTLRSGPETRKYLEREKDSIDLVVLSPGPGNPDDFGLKDTMETLIKLKLPAFGVCLGLQGMVEYFGGTLSVLGYPMHGKPSSITLEGDSGGLFTSLPSTFEVARYHSLHGTKSKMPAVLSITAQTDDGVVMGIQHKELPYAAVQFHPESILTSPAHGMAIVENAIRTLKYDKA</sequence>
<evidence type="ECO:0000313" key="11">
    <source>
        <dbReference type="EMBL" id="GMI39358.1"/>
    </source>
</evidence>
<reference evidence="12" key="1">
    <citation type="journal article" date="2023" name="Commun. Biol.">
        <title>Genome analysis of Parmales, the sister group of diatoms, reveals the evolutionary specialization of diatoms from phago-mixotrophs to photoautotrophs.</title>
        <authorList>
            <person name="Ban H."/>
            <person name="Sato S."/>
            <person name="Yoshikawa S."/>
            <person name="Yamada K."/>
            <person name="Nakamura Y."/>
            <person name="Ichinomiya M."/>
            <person name="Sato N."/>
            <person name="Blanc-Mathieu R."/>
            <person name="Endo H."/>
            <person name="Kuwata A."/>
            <person name="Ogata H."/>
        </authorList>
    </citation>
    <scope>NUCLEOTIDE SEQUENCE [LARGE SCALE GENOMIC DNA]</scope>
</reference>
<dbReference type="PANTHER" id="PTHR11236:SF9">
    <property type="entry name" value="ANTHRANILATE SYNTHASE COMPONENT 1"/>
    <property type="match status" value="1"/>
</dbReference>
<feature type="region of interest" description="Disordered" evidence="7">
    <location>
        <begin position="1"/>
        <end position="25"/>
    </location>
</feature>
<dbReference type="InterPro" id="IPR005801">
    <property type="entry name" value="ADC_synthase"/>
</dbReference>
<evidence type="ECO:0000256" key="6">
    <source>
        <dbReference type="ARBA" id="ARBA00031904"/>
    </source>
</evidence>
<dbReference type="InterPro" id="IPR029062">
    <property type="entry name" value="Class_I_gatase-like"/>
</dbReference>
<dbReference type="SUPFAM" id="SSF56322">
    <property type="entry name" value="ADC synthase"/>
    <property type="match status" value="1"/>
</dbReference>
<dbReference type="Proteomes" id="UP001165065">
    <property type="component" value="Unassembled WGS sequence"/>
</dbReference>
<evidence type="ECO:0000256" key="7">
    <source>
        <dbReference type="SAM" id="MobiDB-lite"/>
    </source>
</evidence>
<dbReference type="InterPro" id="IPR019999">
    <property type="entry name" value="Anth_synth_I-like"/>
</dbReference>
<dbReference type="InterPro" id="IPR010112">
    <property type="entry name" value="TrpE-G_bact"/>
</dbReference>
<proteinExistence type="predicted"/>
<feature type="domain" description="Chorismate-utilising enzyme C-terminal" evidence="9">
    <location>
        <begin position="317"/>
        <end position="581"/>
    </location>
</feature>
<dbReference type="Pfam" id="PF00425">
    <property type="entry name" value="Chorismate_bind"/>
    <property type="match status" value="1"/>
</dbReference>
<keyword evidence="3" id="KW-0289">Folate biosynthesis</keyword>
<dbReference type="Pfam" id="PF04715">
    <property type="entry name" value="Anth_synt_I_N"/>
    <property type="match status" value="1"/>
</dbReference>
<dbReference type="InterPro" id="IPR017926">
    <property type="entry name" value="GATASE"/>
</dbReference>
<comment type="pathway">
    <text evidence="2">Cofactor biosynthesis; tetrahydrofolate biosynthesis; 4-aminobenzoate from chorismate: step 1/2.</text>
</comment>
<organism evidence="11 12">
    <name type="scientific">Triparma columacea</name>
    <dbReference type="NCBI Taxonomy" id="722753"/>
    <lineage>
        <taxon>Eukaryota</taxon>
        <taxon>Sar</taxon>
        <taxon>Stramenopiles</taxon>
        <taxon>Ochrophyta</taxon>
        <taxon>Bolidophyceae</taxon>
        <taxon>Parmales</taxon>
        <taxon>Triparmaceae</taxon>
        <taxon>Triparma</taxon>
    </lineage>
</organism>